<reference evidence="2" key="1">
    <citation type="submission" date="2020-10" db="EMBL/GenBank/DDBJ databases">
        <authorList>
            <person name="Kikuchi T."/>
        </authorList>
    </citation>
    <scope>NUCLEOTIDE SEQUENCE</scope>
    <source>
        <strain evidence="2">NKZ352</strain>
    </source>
</reference>
<protein>
    <submittedName>
        <fullName evidence="2">Uncharacterized protein</fullName>
    </submittedName>
</protein>
<sequence>MPPPTQQELAAAIDRGEGILLKEAEVLELQKAGDLPDIKLQPGFGVYRVTKDKVEYLLVTNILCDKCKRLPNKKVMRCSQHKKKRPAKIKKAPKEKEGADDGSDRDKLNALRHVDDDEEDDIADKIENAFTPDFVLTIGAGGALVMVPIDTTNNHNAGPRATGKDHLRGVLLKGPCDCPQFLPEDKIPSDFKVKFDASVKGELVLNAQGKEIFVPETAGSGKKIDGKAIPVFISPETPAEKKVQDIFAKFPDGLGLAVVVAIGESGLPLMVPLNEKPQNRNTPVALLIKMEGRIHFAQILGHRIGAGEGAPLIEMTPENMNKLKPGDHIADIVVDETLKIVGVKPGTAGKRKVLGKAIIGQDNRIFYVPNGSTPDIAKKLELLAKENADALRQVQIKELAKASGQVPPQMEKEMNDKMIAAAASGAPDGAITPDYVMVVGAGGACALVPIETTKNDKVGPHVQGVDRVRGVLVKGDNGTPQFIMEEKLPKNWEKKYDCYVKGQLVTNAQGKEVFVPDQIAGGKEVNGKALNGVMAVQCTDKNMQKLIGNTEEGMGVPVEAAVGENGMPVMKVVTEKPKDKYAANGVLIKKGEEVHFVQVMGQKIGGQDGQLAECTPADLTKMKTGDVLGDVVVDEEGRMQAVKQGIAGGRKVIGQAVVGNNKELVFVPAGKNQAEVIKKTEANLKAHAKAMRQEQLKTMAQGTGKTPDQVDKEINNALQNSGFNANNIEASQSGFVMTRGGDQGAGAASATREQASLSKQEPHSVAIGGQVYGGQVYGGSVFARAQPKAKAVINNTGIQRGPSGEVKSAFMTKNNNEAQSQFLR</sequence>
<dbReference type="AlphaFoldDB" id="A0A8S1HJZ6"/>
<feature type="compositionally biased region" description="Basic and acidic residues" evidence="1">
    <location>
        <begin position="92"/>
        <end position="108"/>
    </location>
</feature>
<evidence type="ECO:0000256" key="1">
    <source>
        <dbReference type="SAM" id="MobiDB-lite"/>
    </source>
</evidence>
<comment type="caution">
    <text evidence="2">The sequence shown here is derived from an EMBL/GenBank/DDBJ whole genome shotgun (WGS) entry which is preliminary data.</text>
</comment>
<keyword evidence="3" id="KW-1185">Reference proteome</keyword>
<accession>A0A8S1HJZ6</accession>
<evidence type="ECO:0000313" key="3">
    <source>
        <dbReference type="Proteomes" id="UP000835052"/>
    </source>
</evidence>
<organism evidence="2 3">
    <name type="scientific">Caenorhabditis auriculariae</name>
    <dbReference type="NCBI Taxonomy" id="2777116"/>
    <lineage>
        <taxon>Eukaryota</taxon>
        <taxon>Metazoa</taxon>
        <taxon>Ecdysozoa</taxon>
        <taxon>Nematoda</taxon>
        <taxon>Chromadorea</taxon>
        <taxon>Rhabditida</taxon>
        <taxon>Rhabditina</taxon>
        <taxon>Rhabditomorpha</taxon>
        <taxon>Rhabditoidea</taxon>
        <taxon>Rhabditidae</taxon>
        <taxon>Peloderinae</taxon>
        <taxon>Caenorhabditis</taxon>
    </lineage>
</organism>
<gene>
    <name evidence="2" type="ORF">CAUJ_LOCUS9489</name>
</gene>
<feature type="region of interest" description="Disordered" evidence="1">
    <location>
        <begin position="77"/>
        <end position="108"/>
    </location>
</feature>
<dbReference type="Proteomes" id="UP000835052">
    <property type="component" value="Unassembled WGS sequence"/>
</dbReference>
<name>A0A8S1HJZ6_9PELO</name>
<feature type="region of interest" description="Disordered" evidence="1">
    <location>
        <begin position="741"/>
        <end position="762"/>
    </location>
</feature>
<dbReference type="EMBL" id="CAJGYM010000036">
    <property type="protein sequence ID" value="CAD6193570.1"/>
    <property type="molecule type" value="Genomic_DNA"/>
</dbReference>
<dbReference type="OrthoDB" id="5857539at2759"/>
<proteinExistence type="predicted"/>
<evidence type="ECO:0000313" key="2">
    <source>
        <dbReference type="EMBL" id="CAD6193570.1"/>
    </source>
</evidence>
<feature type="compositionally biased region" description="Basic residues" evidence="1">
    <location>
        <begin position="77"/>
        <end position="91"/>
    </location>
</feature>